<dbReference type="Gene3D" id="2.30.30.40">
    <property type="entry name" value="SH3 Domains"/>
    <property type="match status" value="1"/>
</dbReference>
<dbReference type="GO" id="GO:0097320">
    <property type="term" value="P:plasma membrane tubulation"/>
    <property type="evidence" value="ECO:0007669"/>
    <property type="project" value="TreeGrafter"/>
</dbReference>
<keyword evidence="3" id="KW-0963">Cytoplasm</keyword>
<gene>
    <name evidence="7" type="ORF">CALVIDRAFT_538595</name>
</gene>
<feature type="region of interest" description="Disordered" evidence="5">
    <location>
        <begin position="105"/>
        <end position="136"/>
    </location>
</feature>
<dbReference type="EMBL" id="KV417292">
    <property type="protein sequence ID" value="KZO94811.1"/>
    <property type="molecule type" value="Genomic_DNA"/>
</dbReference>
<dbReference type="GO" id="GO:0005737">
    <property type="term" value="C:cytoplasm"/>
    <property type="evidence" value="ECO:0007669"/>
    <property type="project" value="UniProtKB-SubCell"/>
</dbReference>
<dbReference type="CDD" id="cd00174">
    <property type="entry name" value="SH3"/>
    <property type="match status" value="1"/>
</dbReference>
<dbReference type="GO" id="GO:0008289">
    <property type="term" value="F:lipid binding"/>
    <property type="evidence" value="ECO:0007669"/>
    <property type="project" value="TreeGrafter"/>
</dbReference>
<dbReference type="SMART" id="SM00326">
    <property type="entry name" value="SH3"/>
    <property type="match status" value="1"/>
</dbReference>
<dbReference type="OrthoDB" id="10255128at2759"/>
<feature type="compositionally biased region" description="Pro residues" evidence="5">
    <location>
        <begin position="113"/>
        <end position="122"/>
    </location>
</feature>
<feature type="region of interest" description="Disordered" evidence="5">
    <location>
        <begin position="178"/>
        <end position="210"/>
    </location>
</feature>
<dbReference type="STRING" id="1330018.A0A167KMS6"/>
<feature type="region of interest" description="Disordered" evidence="5">
    <location>
        <begin position="27"/>
        <end position="49"/>
    </location>
</feature>
<dbReference type="Proteomes" id="UP000076738">
    <property type="component" value="Unassembled WGS sequence"/>
</dbReference>
<evidence type="ECO:0000313" key="7">
    <source>
        <dbReference type="EMBL" id="KZO94811.1"/>
    </source>
</evidence>
<dbReference type="InterPro" id="IPR036028">
    <property type="entry name" value="SH3-like_dom_sf"/>
</dbReference>
<accession>A0A167KMS6</accession>
<evidence type="ECO:0000256" key="3">
    <source>
        <dbReference type="ARBA" id="ARBA00022490"/>
    </source>
</evidence>
<comment type="subcellular location">
    <subcellularLocation>
        <location evidence="1">Cytoplasm</location>
    </subcellularLocation>
</comment>
<keyword evidence="2 4" id="KW-0728">SH3 domain</keyword>
<dbReference type="PROSITE" id="PS50002">
    <property type="entry name" value="SH3"/>
    <property type="match status" value="1"/>
</dbReference>
<proteinExistence type="predicted"/>
<dbReference type="Pfam" id="PF00018">
    <property type="entry name" value="SH3_1"/>
    <property type="match status" value="1"/>
</dbReference>
<reference evidence="7 8" key="1">
    <citation type="journal article" date="2016" name="Mol. Biol. Evol.">
        <title>Comparative Genomics of Early-Diverging Mushroom-Forming Fungi Provides Insights into the Origins of Lignocellulose Decay Capabilities.</title>
        <authorList>
            <person name="Nagy L.G."/>
            <person name="Riley R."/>
            <person name="Tritt A."/>
            <person name="Adam C."/>
            <person name="Daum C."/>
            <person name="Floudas D."/>
            <person name="Sun H."/>
            <person name="Yadav J.S."/>
            <person name="Pangilinan J."/>
            <person name="Larsson K.H."/>
            <person name="Matsuura K."/>
            <person name="Barry K."/>
            <person name="Labutti K."/>
            <person name="Kuo R."/>
            <person name="Ohm R.A."/>
            <person name="Bhattacharya S.S."/>
            <person name="Shirouzu T."/>
            <person name="Yoshinaga Y."/>
            <person name="Martin F.M."/>
            <person name="Grigoriev I.V."/>
            <person name="Hibbett D.S."/>
        </authorList>
    </citation>
    <scope>NUCLEOTIDE SEQUENCE [LARGE SCALE GENOMIC DNA]</scope>
    <source>
        <strain evidence="7 8">TUFC12733</strain>
    </source>
</reference>
<evidence type="ECO:0000256" key="2">
    <source>
        <dbReference type="ARBA" id="ARBA00022443"/>
    </source>
</evidence>
<evidence type="ECO:0000256" key="1">
    <source>
        <dbReference type="ARBA" id="ARBA00004496"/>
    </source>
</evidence>
<evidence type="ECO:0000256" key="4">
    <source>
        <dbReference type="PROSITE-ProRule" id="PRU00192"/>
    </source>
</evidence>
<dbReference type="InterPro" id="IPR046982">
    <property type="entry name" value="BIN3/RVS161-like"/>
</dbReference>
<dbReference type="GO" id="GO:0051666">
    <property type="term" value="P:actin cortical patch localization"/>
    <property type="evidence" value="ECO:0007669"/>
    <property type="project" value="InterPro"/>
</dbReference>
<evidence type="ECO:0000313" key="8">
    <source>
        <dbReference type="Proteomes" id="UP000076738"/>
    </source>
</evidence>
<feature type="compositionally biased region" description="Acidic residues" evidence="5">
    <location>
        <begin position="199"/>
        <end position="210"/>
    </location>
</feature>
<dbReference type="InterPro" id="IPR001452">
    <property type="entry name" value="SH3_domain"/>
</dbReference>
<organism evidence="7 8">
    <name type="scientific">Calocera viscosa (strain TUFC12733)</name>
    <dbReference type="NCBI Taxonomy" id="1330018"/>
    <lineage>
        <taxon>Eukaryota</taxon>
        <taxon>Fungi</taxon>
        <taxon>Dikarya</taxon>
        <taxon>Basidiomycota</taxon>
        <taxon>Agaricomycotina</taxon>
        <taxon>Dacrymycetes</taxon>
        <taxon>Dacrymycetales</taxon>
        <taxon>Dacrymycetaceae</taxon>
        <taxon>Calocera</taxon>
    </lineage>
</organism>
<dbReference type="PRINTS" id="PR00499">
    <property type="entry name" value="P67PHOX"/>
</dbReference>
<feature type="domain" description="SH3" evidence="6">
    <location>
        <begin position="215"/>
        <end position="272"/>
    </location>
</feature>
<dbReference type="PRINTS" id="PR00452">
    <property type="entry name" value="SH3DOMAIN"/>
</dbReference>
<dbReference type="PANTHER" id="PTHR47174:SF3">
    <property type="entry name" value="BRIDGING INTEGRATOR 3"/>
    <property type="match status" value="1"/>
</dbReference>
<dbReference type="AlphaFoldDB" id="A0A167KMS6"/>
<dbReference type="GO" id="GO:0015629">
    <property type="term" value="C:actin cytoskeleton"/>
    <property type="evidence" value="ECO:0007669"/>
    <property type="project" value="TreeGrafter"/>
</dbReference>
<feature type="compositionally biased region" description="Low complexity" evidence="5">
    <location>
        <begin position="37"/>
        <end position="49"/>
    </location>
</feature>
<dbReference type="GO" id="GO:0006897">
    <property type="term" value="P:endocytosis"/>
    <property type="evidence" value="ECO:0007669"/>
    <property type="project" value="InterPro"/>
</dbReference>
<dbReference type="PANTHER" id="PTHR47174">
    <property type="entry name" value="BRIDGING INTEGRATOR 3"/>
    <property type="match status" value="1"/>
</dbReference>
<evidence type="ECO:0000259" key="6">
    <source>
        <dbReference type="PROSITE" id="PS50002"/>
    </source>
</evidence>
<protein>
    <submittedName>
        <fullName evidence="7">SH3-domain-containing protein</fullName>
    </submittedName>
</protein>
<name>A0A167KMS6_CALVF</name>
<sequence length="272" mass="28970">MVFAEIREDEKEAFFSLLDQYFADRPHLLPSAQPDPSAAQQGQQTAGSAAAGFIGRQMAANPQATANLVSSALRANNNQHDSPAAQAASNPHISSQLGRAVASGMGTFSSLTKPPPPQPASKPPGVRGGTAPSGLVTRKAMGSYSTESKGAFFASGVQNALNYKKPQQQVVDAPLAPQGQHATGFAPPPRRPVAVVPEPEPEQEQEEQYEEAQEQQGEWVEALYDYQGDAATDISLSAGEQFVLVERTSADWWTGEHNGKRGLFPASYVKVL</sequence>
<keyword evidence="8" id="KW-1185">Reference proteome</keyword>
<dbReference type="SUPFAM" id="SSF50044">
    <property type="entry name" value="SH3-domain"/>
    <property type="match status" value="1"/>
</dbReference>
<evidence type="ECO:0000256" key="5">
    <source>
        <dbReference type="SAM" id="MobiDB-lite"/>
    </source>
</evidence>